<evidence type="ECO:0000313" key="2">
    <source>
        <dbReference type="EnsemblPlants" id="AUR62022476-RA:cds"/>
    </source>
</evidence>
<dbReference type="InterPro" id="IPR026960">
    <property type="entry name" value="RVT-Znf"/>
</dbReference>
<reference evidence="2" key="1">
    <citation type="journal article" date="2017" name="Nature">
        <title>The genome of Chenopodium quinoa.</title>
        <authorList>
            <person name="Jarvis D.E."/>
            <person name="Ho Y.S."/>
            <person name="Lightfoot D.J."/>
            <person name="Schmoeckel S.M."/>
            <person name="Li B."/>
            <person name="Borm T.J.A."/>
            <person name="Ohyanagi H."/>
            <person name="Mineta K."/>
            <person name="Michell C.T."/>
            <person name="Saber N."/>
            <person name="Kharbatia N.M."/>
            <person name="Rupper R.R."/>
            <person name="Sharp A.R."/>
            <person name="Dally N."/>
            <person name="Boughton B.A."/>
            <person name="Woo Y.H."/>
            <person name="Gao G."/>
            <person name="Schijlen E.G.W.M."/>
            <person name="Guo X."/>
            <person name="Momin A.A."/>
            <person name="Negrao S."/>
            <person name="Al-Babili S."/>
            <person name="Gehring C."/>
            <person name="Roessner U."/>
            <person name="Jung C."/>
            <person name="Murphy K."/>
            <person name="Arold S.T."/>
            <person name="Gojobori T."/>
            <person name="van der Linden C.G."/>
            <person name="van Loo E.N."/>
            <person name="Jellen E.N."/>
            <person name="Maughan P.J."/>
            <person name="Tester M."/>
        </authorList>
    </citation>
    <scope>NUCLEOTIDE SEQUENCE [LARGE SCALE GENOMIC DNA]</scope>
    <source>
        <strain evidence="2">cv. PI 614886</strain>
    </source>
</reference>
<accession>A0A803M2M8</accession>
<sequence length="490" mass="56076">METVIRERLDRFLGDEAWCHLFTQAEVQHLVRISSDHAPIMMNTATVFDRGKRSKPYRFEAWWLSSSECEEVVDRAWKGNAVAMPHEKVTLCASSLTSWAQKKFGDIKKKLKDREKELKEAQGEVLDGRVLEKCEKLVEEITELRRLEESYWYSRARANEMKDGDKNTAYFHRKASYRRVRNRIDGIYDSEGAWREDEEGIKSTVVKYFENLFQSGNPSDIDETIQCVSPLVTAEMNEILDVVPTTEELVRDVLGVDADLTLAQPLPLMNEEDKAYWRFTKNGQFTVRSCYWMLRGNMAVKLRLYQRHIVTNSSCNICGSPEESIIHALFSCTAATAIWSKSKFEDLIVEAPTSSFIDRWQWLKNKVSKETLILMAALMWAAWRCRNTKVFENFEPDAVQLAMGYCTYVADYKGYSGRVYERAASSLQKHATKWKCPDMGCVKINVDAHLGEQNRAALGVVCRNHTGQLTSTATKSVPLSSPECVEAQAV</sequence>
<dbReference type="AlphaFoldDB" id="A0A803M2M8"/>
<dbReference type="EnsemblPlants" id="AUR62022476-RA">
    <property type="protein sequence ID" value="AUR62022476-RA:cds"/>
    <property type="gene ID" value="AUR62022476"/>
</dbReference>
<dbReference type="PANTHER" id="PTHR33710:SF62">
    <property type="entry name" value="DUF4283 DOMAIN PROTEIN"/>
    <property type="match status" value="1"/>
</dbReference>
<organism evidence="2 3">
    <name type="scientific">Chenopodium quinoa</name>
    <name type="common">Quinoa</name>
    <dbReference type="NCBI Taxonomy" id="63459"/>
    <lineage>
        <taxon>Eukaryota</taxon>
        <taxon>Viridiplantae</taxon>
        <taxon>Streptophyta</taxon>
        <taxon>Embryophyta</taxon>
        <taxon>Tracheophyta</taxon>
        <taxon>Spermatophyta</taxon>
        <taxon>Magnoliopsida</taxon>
        <taxon>eudicotyledons</taxon>
        <taxon>Gunneridae</taxon>
        <taxon>Pentapetalae</taxon>
        <taxon>Caryophyllales</taxon>
        <taxon>Chenopodiaceae</taxon>
        <taxon>Chenopodioideae</taxon>
        <taxon>Atripliceae</taxon>
        <taxon>Chenopodium</taxon>
    </lineage>
</organism>
<proteinExistence type="predicted"/>
<evidence type="ECO:0000259" key="1">
    <source>
        <dbReference type="Pfam" id="PF13966"/>
    </source>
</evidence>
<dbReference type="Gramene" id="AUR62022476-RA">
    <property type="protein sequence ID" value="AUR62022476-RA:cds"/>
    <property type="gene ID" value="AUR62022476"/>
</dbReference>
<dbReference type="Pfam" id="PF13966">
    <property type="entry name" value="zf-RVT"/>
    <property type="match status" value="1"/>
</dbReference>
<reference evidence="2" key="2">
    <citation type="submission" date="2021-03" db="UniProtKB">
        <authorList>
            <consortium name="EnsemblPlants"/>
        </authorList>
    </citation>
    <scope>IDENTIFICATION</scope>
</reference>
<dbReference type="PANTHER" id="PTHR33710">
    <property type="entry name" value="BNAC02G09200D PROTEIN"/>
    <property type="match status" value="1"/>
</dbReference>
<name>A0A803M2M8_CHEQI</name>
<dbReference type="OMA" id="TENQEEM"/>
<dbReference type="Proteomes" id="UP000596660">
    <property type="component" value="Unplaced"/>
</dbReference>
<keyword evidence="3" id="KW-1185">Reference proteome</keyword>
<protein>
    <recommendedName>
        <fullName evidence="1">Reverse transcriptase zinc-binding domain-containing protein</fullName>
    </recommendedName>
</protein>
<evidence type="ECO:0000313" key="3">
    <source>
        <dbReference type="Proteomes" id="UP000596660"/>
    </source>
</evidence>
<feature type="domain" description="Reverse transcriptase zinc-binding" evidence="1">
    <location>
        <begin position="276"/>
        <end position="339"/>
    </location>
</feature>